<protein>
    <submittedName>
        <fullName evidence="1">Uncharacterized protein</fullName>
    </submittedName>
</protein>
<dbReference type="AlphaFoldDB" id="A0A0F9HZM1"/>
<comment type="caution">
    <text evidence="1">The sequence shown here is derived from an EMBL/GenBank/DDBJ whole genome shotgun (WGS) entry which is preliminary data.</text>
</comment>
<gene>
    <name evidence="1" type="ORF">LCGC14_2003270</name>
</gene>
<proteinExistence type="predicted"/>
<evidence type="ECO:0000313" key="1">
    <source>
        <dbReference type="EMBL" id="KKL80587.1"/>
    </source>
</evidence>
<dbReference type="InterPro" id="IPR027417">
    <property type="entry name" value="P-loop_NTPase"/>
</dbReference>
<accession>A0A0F9HZM1</accession>
<dbReference type="EMBL" id="LAZR01022805">
    <property type="protein sequence ID" value="KKL80587.1"/>
    <property type="molecule type" value="Genomic_DNA"/>
</dbReference>
<dbReference type="Gene3D" id="3.40.50.300">
    <property type="entry name" value="P-loop containing nucleotide triphosphate hydrolases"/>
    <property type="match status" value="1"/>
</dbReference>
<sequence length="406" mass="46127">MGKAIDLLSKEEFIELGEEIPLYDRDESCPFLYDHQKVALELMALAHLLWQASRQLAGKTTTGLLKDFEDCLENNHYTVALVAPTVPLAVEVLFKWLYTPIIYKGKSYTFFNIIKPYLVKKPNQNGFMLNNDSRLMIISLNQAGSMGRTINVIHITELDKLGSEQSKRIALAGVINSLRANKEAKVRIDCNMPTGIFRLLKAELYKYGRYFPIYDEDPFEGDEYTGKHTIINEDVLVRTEPTLDDILKIFSEILVSESFALGQFYNIDDVTDECFNPSKVEISYNTEYNREDYFVKTDAGIDPGGKVDAFGISIWSVTKNGIIVLRWAKRFYNALHTAKGQAKEIAEKLLLFNVESIQSESSAGAPWSLSLIMHYVNKLSNGKIRIPFEYVNFEGKGKMLAKDNFV</sequence>
<organism evidence="1">
    <name type="scientific">marine sediment metagenome</name>
    <dbReference type="NCBI Taxonomy" id="412755"/>
    <lineage>
        <taxon>unclassified sequences</taxon>
        <taxon>metagenomes</taxon>
        <taxon>ecological metagenomes</taxon>
    </lineage>
</organism>
<reference evidence="1" key="1">
    <citation type="journal article" date="2015" name="Nature">
        <title>Complex archaea that bridge the gap between prokaryotes and eukaryotes.</title>
        <authorList>
            <person name="Spang A."/>
            <person name="Saw J.H."/>
            <person name="Jorgensen S.L."/>
            <person name="Zaremba-Niedzwiedzka K."/>
            <person name="Martijn J."/>
            <person name="Lind A.E."/>
            <person name="van Eijk R."/>
            <person name="Schleper C."/>
            <person name="Guy L."/>
            <person name="Ettema T.J."/>
        </authorList>
    </citation>
    <scope>NUCLEOTIDE SEQUENCE</scope>
</reference>
<name>A0A0F9HZM1_9ZZZZ</name>